<dbReference type="Pfam" id="PF00583">
    <property type="entry name" value="Acetyltransf_1"/>
    <property type="match status" value="1"/>
</dbReference>
<proteinExistence type="inferred from homology"/>
<accession>A0ABC8LGM5</accession>
<dbReference type="CDD" id="cd05509">
    <property type="entry name" value="Bromo_gcn5_like"/>
    <property type="match status" value="1"/>
</dbReference>
<evidence type="ECO:0000256" key="7">
    <source>
        <dbReference type="ARBA" id="ARBA00023117"/>
    </source>
</evidence>
<dbReference type="PRINTS" id="PR00503">
    <property type="entry name" value="BROMODOMAIN"/>
</dbReference>
<evidence type="ECO:0000256" key="4">
    <source>
        <dbReference type="ARBA" id="ARBA00022679"/>
    </source>
</evidence>
<feature type="compositionally biased region" description="Low complexity" evidence="13">
    <location>
        <begin position="79"/>
        <end position="88"/>
    </location>
</feature>
<dbReference type="GO" id="GO:0005634">
    <property type="term" value="C:nucleus"/>
    <property type="evidence" value="ECO:0007669"/>
    <property type="project" value="UniProtKB-SubCell"/>
</dbReference>
<feature type="region of interest" description="Disordered" evidence="13">
    <location>
        <begin position="1"/>
        <end position="102"/>
    </location>
</feature>
<keyword evidence="11" id="KW-0012">Acyltransferase</keyword>
<keyword evidence="7 12" id="KW-0103">Bromodomain</keyword>
<comment type="caution">
    <text evidence="16">The sequence shown here is derived from an EMBL/GenBank/DDBJ whole genome shotgun (WGS) entry which is preliminary data.</text>
</comment>
<dbReference type="GO" id="GO:0061733">
    <property type="term" value="F:protein-lysine-acetyltransferase activity"/>
    <property type="evidence" value="ECO:0007669"/>
    <property type="project" value="UniProtKB-EC"/>
</dbReference>
<evidence type="ECO:0000259" key="15">
    <source>
        <dbReference type="PROSITE" id="PS51186"/>
    </source>
</evidence>
<dbReference type="InterPro" id="IPR018359">
    <property type="entry name" value="Bromodomain_CS"/>
</dbReference>
<sequence length="489" mass="55533">MDSHSPHLNAANRSRSSQTPPSPSHSASAKIAASEDLESIARRGADTDSYPEESEDDEFAPEQDQDSSIRTFTGARLDSVSGGVNGSSRNAEIKTENLDRAPDDAKIMMKETLQGSGASSGAYIAREEALKLEEKAGHLKFACYSNDGVDEHMMCLIALKNIFAKQLPNMPKVYILRLLMDSKHKSVMVQRRNVVVGGITYRPYRSQRFGEIAFCAITGDEQVKGYGTRLMNHLKQHARDVDGLTHFLTYADKHAVGYFLKQGFTKEIYLEKEVWYGFIKDYDGVLLMECKIDPKLPYTDLSSMICQQRKAIDDQIKELSECEDFYQVPEFQKKEGGSPKRIRPEDIPGLKEAGWTPDQWGHTRYKVFNGFVDNATKQKQLNALIRMLLKTMQDHGDAWPFKEPVDILDVPDYYDVIKDPIDLKTIAKRVESEEYYVTLDMFVADVRRMFNNCRSYNSPETMYYKFATRLEAHFHSKLQAALQSGAKSQ</sequence>
<evidence type="ECO:0000256" key="13">
    <source>
        <dbReference type="SAM" id="MobiDB-lite"/>
    </source>
</evidence>
<dbReference type="Gene3D" id="3.40.630.30">
    <property type="match status" value="1"/>
</dbReference>
<dbReference type="CDD" id="cd04301">
    <property type="entry name" value="NAT_SF"/>
    <property type="match status" value="1"/>
</dbReference>
<dbReference type="Proteomes" id="UP001642260">
    <property type="component" value="Unassembled WGS sequence"/>
</dbReference>
<feature type="domain" description="Bromo" evidence="14">
    <location>
        <begin position="393"/>
        <end position="464"/>
    </location>
</feature>
<keyword evidence="6" id="KW-0805">Transcription regulation</keyword>
<reference evidence="16 17" key="1">
    <citation type="submission" date="2022-03" db="EMBL/GenBank/DDBJ databases">
        <authorList>
            <person name="Macdonald S."/>
            <person name="Ahmed S."/>
            <person name="Newling K."/>
        </authorList>
    </citation>
    <scope>NUCLEOTIDE SEQUENCE [LARGE SCALE GENOMIC DNA]</scope>
</reference>
<dbReference type="InterPro" id="IPR037800">
    <property type="entry name" value="GCN5"/>
</dbReference>
<evidence type="ECO:0000313" key="17">
    <source>
        <dbReference type="Proteomes" id="UP001642260"/>
    </source>
</evidence>
<dbReference type="PROSITE" id="PS00633">
    <property type="entry name" value="BROMODOMAIN_1"/>
    <property type="match status" value="1"/>
</dbReference>
<feature type="compositionally biased region" description="Basic and acidic residues" evidence="13">
    <location>
        <begin position="91"/>
        <end position="102"/>
    </location>
</feature>
<organism evidence="16 17">
    <name type="scientific">Eruca vesicaria subsp. sativa</name>
    <name type="common">Garden rocket</name>
    <name type="synonym">Eruca sativa</name>
    <dbReference type="NCBI Taxonomy" id="29727"/>
    <lineage>
        <taxon>Eukaryota</taxon>
        <taxon>Viridiplantae</taxon>
        <taxon>Streptophyta</taxon>
        <taxon>Embryophyta</taxon>
        <taxon>Tracheophyta</taxon>
        <taxon>Spermatophyta</taxon>
        <taxon>Magnoliopsida</taxon>
        <taxon>eudicotyledons</taxon>
        <taxon>Gunneridae</taxon>
        <taxon>Pentapetalae</taxon>
        <taxon>rosids</taxon>
        <taxon>malvids</taxon>
        <taxon>Brassicales</taxon>
        <taxon>Brassicaceae</taxon>
        <taxon>Brassiceae</taxon>
        <taxon>Eruca</taxon>
    </lineage>
</organism>
<evidence type="ECO:0000256" key="11">
    <source>
        <dbReference type="ARBA" id="ARBA00023315"/>
    </source>
</evidence>
<dbReference type="SMART" id="SM00297">
    <property type="entry name" value="BROMO"/>
    <property type="match status" value="1"/>
</dbReference>
<dbReference type="InterPro" id="IPR001487">
    <property type="entry name" value="Bromodomain"/>
</dbReference>
<evidence type="ECO:0000256" key="6">
    <source>
        <dbReference type="ARBA" id="ARBA00023015"/>
    </source>
</evidence>
<evidence type="ECO:0000259" key="14">
    <source>
        <dbReference type="PROSITE" id="PS50014"/>
    </source>
</evidence>
<keyword evidence="5" id="KW-0156">Chromatin regulator</keyword>
<evidence type="ECO:0000256" key="2">
    <source>
        <dbReference type="ARBA" id="ARBA00008607"/>
    </source>
</evidence>
<name>A0ABC8LGM5_ERUVS</name>
<dbReference type="Pfam" id="PF00439">
    <property type="entry name" value="Bromodomain"/>
    <property type="match status" value="1"/>
</dbReference>
<keyword evidence="8" id="KW-0010">Activator</keyword>
<evidence type="ECO:0000256" key="3">
    <source>
        <dbReference type="ARBA" id="ARBA00013184"/>
    </source>
</evidence>
<evidence type="ECO:0000256" key="12">
    <source>
        <dbReference type="PROSITE-ProRule" id="PRU00035"/>
    </source>
</evidence>
<comment type="subcellular location">
    <subcellularLocation>
        <location evidence="1">Nucleus</location>
    </subcellularLocation>
</comment>
<dbReference type="PROSITE" id="PS50014">
    <property type="entry name" value="BROMODOMAIN_2"/>
    <property type="match status" value="1"/>
</dbReference>
<evidence type="ECO:0000256" key="8">
    <source>
        <dbReference type="ARBA" id="ARBA00023159"/>
    </source>
</evidence>
<gene>
    <name evidence="16" type="ORF">ERUC_LOCUS35271</name>
</gene>
<comment type="similarity">
    <text evidence="2">Belongs to the acetyltransferase family. GCN5 subfamily.</text>
</comment>
<keyword evidence="17" id="KW-1185">Reference proteome</keyword>
<feature type="compositionally biased region" description="Low complexity" evidence="13">
    <location>
        <begin position="14"/>
        <end position="34"/>
    </location>
</feature>
<dbReference type="PANTHER" id="PTHR45750:SF3">
    <property type="entry name" value="HISTONE ACETYLTRANSFERASE"/>
    <property type="match status" value="1"/>
</dbReference>
<protein>
    <recommendedName>
        <fullName evidence="3">histone acetyltransferase</fullName>
        <ecNumber evidence="3">2.3.1.48</ecNumber>
    </recommendedName>
</protein>
<dbReference type="Gene3D" id="1.20.920.10">
    <property type="entry name" value="Bromodomain-like"/>
    <property type="match status" value="1"/>
</dbReference>
<dbReference type="PROSITE" id="PS51186">
    <property type="entry name" value="GNAT"/>
    <property type="match status" value="1"/>
</dbReference>
<dbReference type="EMBL" id="CAKOAT010564042">
    <property type="protein sequence ID" value="CAH8382788.1"/>
    <property type="molecule type" value="Genomic_DNA"/>
</dbReference>
<feature type="compositionally biased region" description="Acidic residues" evidence="13">
    <location>
        <begin position="49"/>
        <end position="65"/>
    </location>
</feature>
<dbReference type="InterPro" id="IPR036427">
    <property type="entry name" value="Bromodomain-like_sf"/>
</dbReference>
<evidence type="ECO:0000256" key="10">
    <source>
        <dbReference type="ARBA" id="ARBA00023242"/>
    </source>
</evidence>
<dbReference type="InterPro" id="IPR000182">
    <property type="entry name" value="GNAT_dom"/>
</dbReference>
<dbReference type="PANTHER" id="PTHR45750">
    <property type="entry name" value="GH11602P"/>
    <property type="match status" value="1"/>
</dbReference>
<dbReference type="EC" id="2.3.1.48" evidence="3"/>
<keyword evidence="4" id="KW-0808">Transferase</keyword>
<dbReference type="SUPFAM" id="SSF55729">
    <property type="entry name" value="Acyl-CoA N-acyltransferases (Nat)"/>
    <property type="match status" value="1"/>
</dbReference>
<dbReference type="GO" id="GO:0006338">
    <property type="term" value="P:chromatin remodeling"/>
    <property type="evidence" value="ECO:0007669"/>
    <property type="project" value="UniProtKB-ARBA"/>
</dbReference>
<evidence type="ECO:0000256" key="1">
    <source>
        <dbReference type="ARBA" id="ARBA00004123"/>
    </source>
</evidence>
<evidence type="ECO:0000256" key="5">
    <source>
        <dbReference type="ARBA" id="ARBA00022853"/>
    </source>
</evidence>
<dbReference type="SUPFAM" id="SSF47370">
    <property type="entry name" value="Bromodomain"/>
    <property type="match status" value="1"/>
</dbReference>
<dbReference type="InterPro" id="IPR016181">
    <property type="entry name" value="Acyl_CoA_acyltransferase"/>
</dbReference>
<dbReference type="AlphaFoldDB" id="A0ABC8LGM5"/>
<keyword evidence="10" id="KW-0539">Nucleus</keyword>
<evidence type="ECO:0000256" key="9">
    <source>
        <dbReference type="ARBA" id="ARBA00023163"/>
    </source>
</evidence>
<evidence type="ECO:0000313" key="16">
    <source>
        <dbReference type="EMBL" id="CAH8382788.1"/>
    </source>
</evidence>
<feature type="domain" description="N-acetyltransferase" evidence="15">
    <location>
        <begin position="146"/>
        <end position="293"/>
    </location>
</feature>
<keyword evidence="9" id="KW-0804">Transcription</keyword>